<feature type="compositionally biased region" description="Pro residues" evidence="1">
    <location>
        <begin position="408"/>
        <end position="417"/>
    </location>
</feature>
<reference evidence="2 3" key="1">
    <citation type="submission" date="2024-01" db="EMBL/GenBank/DDBJ databases">
        <title>A draft genome for a cacao thread blight-causing isolate of Paramarasmius palmivorus.</title>
        <authorList>
            <person name="Baruah I.K."/>
            <person name="Bukari Y."/>
            <person name="Amoako-Attah I."/>
            <person name="Meinhardt L.W."/>
            <person name="Bailey B.A."/>
            <person name="Cohen S.P."/>
        </authorList>
    </citation>
    <scope>NUCLEOTIDE SEQUENCE [LARGE SCALE GENOMIC DNA]</scope>
    <source>
        <strain evidence="2 3">GH-12</strain>
    </source>
</reference>
<dbReference type="AlphaFoldDB" id="A0AAW0CXL4"/>
<feature type="region of interest" description="Disordered" evidence="1">
    <location>
        <begin position="400"/>
        <end position="497"/>
    </location>
</feature>
<feature type="compositionally biased region" description="Polar residues" evidence="1">
    <location>
        <begin position="442"/>
        <end position="480"/>
    </location>
</feature>
<feature type="region of interest" description="Disordered" evidence="1">
    <location>
        <begin position="1"/>
        <end position="94"/>
    </location>
</feature>
<feature type="compositionally biased region" description="Polar residues" evidence="1">
    <location>
        <begin position="1"/>
        <end position="29"/>
    </location>
</feature>
<feature type="region of interest" description="Disordered" evidence="1">
    <location>
        <begin position="312"/>
        <end position="343"/>
    </location>
</feature>
<protein>
    <submittedName>
        <fullName evidence="2">Uncharacterized protein</fullName>
    </submittedName>
</protein>
<dbReference type="Proteomes" id="UP001383192">
    <property type="component" value="Unassembled WGS sequence"/>
</dbReference>
<gene>
    <name evidence="2" type="ORF">VNI00_008106</name>
</gene>
<organism evidence="2 3">
    <name type="scientific">Paramarasmius palmivorus</name>
    <dbReference type="NCBI Taxonomy" id="297713"/>
    <lineage>
        <taxon>Eukaryota</taxon>
        <taxon>Fungi</taxon>
        <taxon>Dikarya</taxon>
        <taxon>Basidiomycota</taxon>
        <taxon>Agaricomycotina</taxon>
        <taxon>Agaricomycetes</taxon>
        <taxon>Agaricomycetidae</taxon>
        <taxon>Agaricales</taxon>
        <taxon>Marasmiineae</taxon>
        <taxon>Marasmiaceae</taxon>
        <taxon>Paramarasmius</taxon>
    </lineage>
</organism>
<evidence type="ECO:0000256" key="1">
    <source>
        <dbReference type="SAM" id="MobiDB-lite"/>
    </source>
</evidence>
<evidence type="ECO:0000313" key="3">
    <source>
        <dbReference type="Proteomes" id="UP001383192"/>
    </source>
</evidence>
<evidence type="ECO:0000313" key="2">
    <source>
        <dbReference type="EMBL" id="KAK7043940.1"/>
    </source>
</evidence>
<proteinExistence type="predicted"/>
<comment type="caution">
    <text evidence="2">The sequence shown here is derived from an EMBL/GenBank/DDBJ whole genome shotgun (WGS) entry which is preliminary data.</text>
</comment>
<accession>A0AAW0CXL4</accession>
<dbReference type="EMBL" id="JAYKXP010000027">
    <property type="protein sequence ID" value="KAK7043940.1"/>
    <property type="molecule type" value="Genomic_DNA"/>
</dbReference>
<name>A0AAW0CXL4_9AGAR</name>
<sequence>MSGTQPTFFFPNATDSHLQTPARPNSAIDTQGMGLNGMNSPSPMGMCSSGANGSAPPLPSWQHSSSPSPSPTPFHSHDESQLGHGNPPLSFNQPTTRVTSVAVDNLALDFDLLDVQRDDMQTFTRLASQGDGLNDTQLACGLFILAVLFSCFNRRHDGDANAESFKTMLKELRTLLDDNFKLTNEQTKNIRIIVQELLYDPKRVCYKGLAMDVFDYIEKHQAAMRFHNIFGNPARMKVLEKAVTDTSSSVRNSFRQTIRDGMGKSLHEFTLMTNSTYMRAGGARYKQEMVTVKNAILRRFVFDNKALVWADEKADGSDGPDGNVEQGGEEPATKKRKRGGRVPPEKDFWLKVDEWFVKEIEDNKRGTDISSDTWRGYLKDVVAFDVAGFREPAPVPFSAVSQQSAPAPVNPSPPSPPASISAQHTANLPAPGLNTGFHLNPNLPTQTRMLNSSFGSTPYLNASSPMSVGSVQGPQTTPSSAPAGGQRGGRFLTGILN</sequence>
<keyword evidence="3" id="KW-1185">Reference proteome</keyword>